<feature type="compositionally biased region" description="Low complexity" evidence="5">
    <location>
        <begin position="515"/>
        <end position="524"/>
    </location>
</feature>
<dbReference type="Pfam" id="PF04000">
    <property type="entry name" value="Sas10_Utp3"/>
    <property type="match status" value="1"/>
</dbReference>
<dbReference type="HOGENOM" id="CLU_019106_0_0_1"/>
<protein>
    <recommendedName>
        <fullName evidence="6">Sas10 C-terminal domain-containing protein</fullName>
    </recommendedName>
</protein>
<evidence type="ECO:0000256" key="3">
    <source>
        <dbReference type="ARBA" id="ARBA00022553"/>
    </source>
</evidence>
<feature type="compositionally biased region" description="Basic residues" evidence="5">
    <location>
        <begin position="373"/>
        <end position="382"/>
    </location>
</feature>
<evidence type="ECO:0000256" key="1">
    <source>
        <dbReference type="ARBA" id="ARBA00004123"/>
    </source>
</evidence>
<feature type="compositionally biased region" description="Polar residues" evidence="5">
    <location>
        <begin position="478"/>
        <end position="490"/>
    </location>
</feature>
<comment type="similarity">
    <text evidence="2">Belongs to the SAS10 family.</text>
</comment>
<reference evidence="7 8" key="1">
    <citation type="submission" date="2014-04" db="EMBL/GenBank/DDBJ databases">
        <authorList>
            <consortium name="DOE Joint Genome Institute"/>
            <person name="Kuo A."/>
            <person name="Kohler A."/>
            <person name="Nagy L.G."/>
            <person name="Floudas D."/>
            <person name="Copeland A."/>
            <person name="Barry K.W."/>
            <person name="Cichocki N."/>
            <person name="Veneault-Fourrey C."/>
            <person name="LaButti K."/>
            <person name="Lindquist E.A."/>
            <person name="Lipzen A."/>
            <person name="Lundell T."/>
            <person name="Morin E."/>
            <person name="Murat C."/>
            <person name="Sun H."/>
            <person name="Tunlid A."/>
            <person name="Henrissat B."/>
            <person name="Grigoriev I.V."/>
            <person name="Hibbett D.S."/>
            <person name="Martin F."/>
            <person name="Nordberg H.P."/>
            <person name="Cantor M.N."/>
            <person name="Hua S.X."/>
        </authorList>
    </citation>
    <scope>NUCLEOTIDE SEQUENCE [LARGE SCALE GENOMIC DNA]</scope>
    <source>
        <strain evidence="7 8">Foug A</strain>
    </source>
</reference>
<dbReference type="FunCoup" id="A0A0C2ZWX1">
    <property type="interactions" value="141"/>
</dbReference>
<dbReference type="InterPro" id="IPR007146">
    <property type="entry name" value="Sas10/Utp3/C1D"/>
</dbReference>
<feature type="compositionally biased region" description="Basic residues" evidence="5">
    <location>
        <begin position="102"/>
        <end position="112"/>
    </location>
</feature>
<keyword evidence="3" id="KW-0597">Phosphoprotein</keyword>
<proteinExistence type="inferred from homology"/>
<evidence type="ECO:0000259" key="6">
    <source>
        <dbReference type="Pfam" id="PF09368"/>
    </source>
</evidence>
<feature type="region of interest" description="Disordered" evidence="5">
    <location>
        <begin position="317"/>
        <end position="336"/>
    </location>
</feature>
<dbReference type="EMBL" id="KN822020">
    <property type="protein sequence ID" value="KIM65963.1"/>
    <property type="molecule type" value="Genomic_DNA"/>
</dbReference>
<feature type="compositionally biased region" description="Basic and acidic residues" evidence="5">
    <location>
        <begin position="17"/>
        <end position="34"/>
    </location>
</feature>
<evidence type="ECO:0000256" key="2">
    <source>
        <dbReference type="ARBA" id="ARBA00010979"/>
    </source>
</evidence>
<dbReference type="OrthoDB" id="1924577at2759"/>
<dbReference type="GO" id="GO:0032040">
    <property type="term" value="C:small-subunit processome"/>
    <property type="evidence" value="ECO:0007669"/>
    <property type="project" value="TreeGrafter"/>
</dbReference>
<reference evidence="8" key="2">
    <citation type="submission" date="2015-01" db="EMBL/GenBank/DDBJ databases">
        <title>Evolutionary Origins and Diversification of the Mycorrhizal Mutualists.</title>
        <authorList>
            <consortium name="DOE Joint Genome Institute"/>
            <consortium name="Mycorrhizal Genomics Consortium"/>
            <person name="Kohler A."/>
            <person name="Kuo A."/>
            <person name="Nagy L.G."/>
            <person name="Floudas D."/>
            <person name="Copeland A."/>
            <person name="Barry K.W."/>
            <person name="Cichocki N."/>
            <person name="Veneault-Fourrey C."/>
            <person name="LaButti K."/>
            <person name="Lindquist E.A."/>
            <person name="Lipzen A."/>
            <person name="Lundell T."/>
            <person name="Morin E."/>
            <person name="Murat C."/>
            <person name="Riley R."/>
            <person name="Ohm R."/>
            <person name="Sun H."/>
            <person name="Tunlid A."/>
            <person name="Henrissat B."/>
            <person name="Grigoriev I.V."/>
            <person name="Hibbett D.S."/>
            <person name="Martin F."/>
        </authorList>
    </citation>
    <scope>NUCLEOTIDE SEQUENCE [LARGE SCALE GENOMIC DNA]</scope>
    <source>
        <strain evidence="8">Foug A</strain>
    </source>
</reference>
<feature type="domain" description="Sas10 C-terminal" evidence="6">
    <location>
        <begin position="606"/>
        <end position="680"/>
    </location>
</feature>
<dbReference type="PANTHER" id="PTHR13237:SF8">
    <property type="entry name" value="SOMETHING ABOUT SILENCING PROTEIN 10"/>
    <property type="match status" value="1"/>
</dbReference>
<feature type="compositionally biased region" description="Basic residues" evidence="5">
    <location>
        <begin position="1"/>
        <end position="14"/>
    </location>
</feature>
<evidence type="ECO:0000256" key="5">
    <source>
        <dbReference type="SAM" id="MobiDB-lite"/>
    </source>
</evidence>
<name>A0A0C2ZWX1_9AGAM</name>
<dbReference type="InterPro" id="IPR018972">
    <property type="entry name" value="Sas10_C_dom"/>
</dbReference>
<feature type="region of interest" description="Disordered" evidence="5">
    <location>
        <begin position="582"/>
        <end position="611"/>
    </location>
</feature>
<dbReference type="PANTHER" id="PTHR13237">
    <property type="entry name" value="SOMETHING ABOUT SILENCING PROTEIN 10-RELATED"/>
    <property type="match status" value="1"/>
</dbReference>
<feature type="region of interest" description="Disordered" evidence="5">
    <location>
        <begin position="1"/>
        <end position="164"/>
    </location>
</feature>
<feature type="compositionally biased region" description="Low complexity" evidence="5">
    <location>
        <begin position="423"/>
        <end position="434"/>
    </location>
</feature>
<sequence length="681" mass="76399">MGRRPLSKKPKAASKPRPVDRRDSKLKRWERPSDIELDEEDRFQIMLDRDDDDAHSENDLEEEEVFALEGISEDEEDEGVDGFGEEDEEQDVAMEDEEIPAKKRKSKSKSKKTMTDSSPPHTDEEETWGHGKHAYYSSNAAQIDSDDDEAQELEEQEARRLQAKARDEMHDDDFGLGETIEGGIEPEDTEEALEVSRPAVKDIPQDKRSLLRFLERENPEALALARDWEDTALKLMETKARIDALKESATDTMDLGLQHMYYQALLTYTTTLAFYLHMRASGKYAARPRLLRSHPILKRLLTLKQAIQTLENINVGQDVSDEDEEEDDEDYGFDLKGGSGETLWDRILKRGLESDELAELINDVEESSPPSSRRTKSSKNKSKSSTAEDDSDPAVKPSPKKKRKTAMDAPAGPVFDLVEPDFTSTSSKTKNNSKIPAATVDASANVVDSYGEVTALSYADMSDKQARKKSLRFHVSRIESSSSRRQNARTNALGGDVDIPYRERKKERDARLQKKGQQQQQGKKLGMGGDDLDDIDPGFESQNMAFDVNHKSKKRRRAVEDGDDDNAMGYYDLVKTAVANKKAKKKTDYEAAAAASRPEFEDDTSSGPRSITRAILKNKGLTPKRSKSVRNPRVKKRLKYDKATKKVASQRAVYKGGSGDVSKYEGERSGISKVVKSIALG</sequence>
<feature type="region of interest" description="Disordered" evidence="5">
    <location>
        <begin position="361"/>
        <end position="437"/>
    </location>
</feature>
<dbReference type="Proteomes" id="UP000053989">
    <property type="component" value="Unassembled WGS sequence"/>
</dbReference>
<gene>
    <name evidence="7" type="ORF">SCLCIDRAFT_111871</name>
</gene>
<evidence type="ECO:0000256" key="4">
    <source>
        <dbReference type="ARBA" id="ARBA00023242"/>
    </source>
</evidence>
<comment type="subcellular location">
    <subcellularLocation>
        <location evidence="1">Nucleus</location>
    </subcellularLocation>
</comment>
<feature type="compositionally biased region" description="Acidic residues" evidence="5">
    <location>
        <begin position="144"/>
        <end position="155"/>
    </location>
</feature>
<feature type="compositionally biased region" description="Acidic residues" evidence="5">
    <location>
        <begin position="49"/>
        <end position="98"/>
    </location>
</feature>
<keyword evidence="8" id="KW-1185">Reference proteome</keyword>
<dbReference type="AlphaFoldDB" id="A0A0C2ZWX1"/>
<evidence type="ECO:0000313" key="7">
    <source>
        <dbReference type="EMBL" id="KIM65963.1"/>
    </source>
</evidence>
<evidence type="ECO:0000313" key="8">
    <source>
        <dbReference type="Proteomes" id="UP000053989"/>
    </source>
</evidence>
<dbReference type="Pfam" id="PF09368">
    <property type="entry name" value="Sas10"/>
    <property type="match status" value="1"/>
</dbReference>
<feature type="region of interest" description="Disordered" evidence="5">
    <location>
        <begin position="475"/>
        <end position="566"/>
    </location>
</feature>
<organism evidence="7 8">
    <name type="scientific">Scleroderma citrinum Foug A</name>
    <dbReference type="NCBI Taxonomy" id="1036808"/>
    <lineage>
        <taxon>Eukaryota</taxon>
        <taxon>Fungi</taxon>
        <taxon>Dikarya</taxon>
        <taxon>Basidiomycota</taxon>
        <taxon>Agaricomycotina</taxon>
        <taxon>Agaricomycetes</taxon>
        <taxon>Agaricomycetidae</taxon>
        <taxon>Boletales</taxon>
        <taxon>Sclerodermatineae</taxon>
        <taxon>Sclerodermataceae</taxon>
        <taxon>Scleroderma</taxon>
    </lineage>
</organism>
<dbReference type="InParanoid" id="A0A0C2ZWX1"/>
<dbReference type="GO" id="GO:0000462">
    <property type="term" value="P:maturation of SSU-rRNA from tricistronic rRNA transcript (SSU-rRNA, 5.8S rRNA, LSU-rRNA)"/>
    <property type="evidence" value="ECO:0007669"/>
    <property type="project" value="TreeGrafter"/>
</dbReference>
<keyword evidence="4" id="KW-0539">Nucleus</keyword>
<feature type="compositionally biased region" description="Basic and acidic residues" evidence="5">
    <location>
        <begin position="499"/>
        <end position="512"/>
    </location>
</feature>
<feature type="compositionally biased region" description="Acidic residues" evidence="5">
    <location>
        <begin position="319"/>
        <end position="332"/>
    </location>
</feature>
<dbReference type="STRING" id="1036808.A0A0C2ZWX1"/>
<accession>A0A0C2ZWX1</accession>